<evidence type="ECO:0000313" key="1">
    <source>
        <dbReference type="EMBL" id="KAG8046813.1"/>
    </source>
</evidence>
<gene>
    <name evidence="1" type="ORF">GUJ93_ZPchr0008g12265</name>
</gene>
<dbReference type="EMBL" id="JAAALK010000290">
    <property type="protein sequence ID" value="KAG8046813.1"/>
    <property type="molecule type" value="Genomic_DNA"/>
</dbReference>
<reference evidence="1" key="1">
    <citation type="journal article" date="2021" name="bioRxiv">
        <title>Whole Genome Assembly and Annotation of Northern Wild Rice, Zizania palustris L., Supports a Whole Genome Duplication in the Zizania Genus.</title>
        <authorList>
            <person name="Haas M."/>
            <person name="Kono T."/>
            <person name="Macchietto M."/>
            <person name="Millas R."/>
            <person name="McGilp L."/>
            <person name="Shao M."/>
            <person name="Duquette J."/>
            <person name="Hirsch C.N."/>
            <person name="Kimball J."/>
        </authorList>
    </citation>
    <scope>NUCLEOTIDE SEQUENCE</scope>
    <source>
        <tissue evidence="1">Fresh leaf tissue</tissue>
    </source>
</reference>
<accession>A0A8J5RAV0</accession>
<organism evidence="1 2">
    <name type="scientific">Zizania palustris</name>
    <name type="common">Northern wild rice</name>
    <dbReference type="NCBI Taxonomy" id="103762"/>
    <lineage>
        <taxon>Eukaryota</taxon>
        <taxon>Viridiplantae</taxon>
        <taxon>Streptophyta</taxon>
        <taxon>Embryophyta</taxon>
        <taxon>Tracheophyta</taxon>
        <taxon>Spermatophyta</taxon>
        <taxon>Magnoliopsida</taxon>
        <taxon>Liliopsida</taxon>
        <taxon>Poales</taxon>
        <taxon>Poaceae</taxon>
        <taxon>BOP clade</taxon>
        <taxon>Oryzoideae</taxon>
        <taxon>Oryzeae</taxon>
        <taxon>Zizaniinae</taxon>
        <taxon>Zizania</taxon>
    </lineage>
</organism>
<name>A0A8J5RAV0_ZIZPA</name>
<sequence>MIRVWCGQIRKCRKFSSPLAQPVTLIPILSSRLTRHPNPQPTSHAASHLAANHRRAASHCRVVSRAQPCGSLQLFSSSAHRAAAAWGHRHPIGLVVATAC</sequence>
<dbReference type="Proteomes" id="UP000729402">
    <property type="component" value="Unassembled WGS sequence"/>
</dbReference>
<evidence type="ECO:0000313" key="2">
    <source>
        <dbReference type="Proteomes" id="UP000729402"/>
    </source>
</evidence>
<dbReference type="AlphaFoldDB" id="A0A8J5RAV0"/>
<comment type="caution">
    <text evidence="1">The sequence shown here is derived from an EMBL/GenBank/DDBJ whole genome shotgun (WGS) entry which is preliminary data.</text>
</comment>
<reference evidence="1" key="2">
    <citation type="submission" date="2021-02" db="EMBL/GenBank/DDBJ databases">
        <authorList>
            <person name="Kimball J.A."/>
            <person name="Haas M.W."/>
            <person name="Macchietto M."/>
            <person name="Kono T."/>
            <person name="Duquette J."/>
            <person name="Shao M."/>
        </authorList>
    </citation>
    <scope>NUCLEOTIDE SEQUENCE</scope>
    <source>
        <tissue evidence="1">Fresh leaf tissue</tissue>
    </source>
</reference>
<keyword evidence="2" id="KW-1185">Reference proteome</keyword>
<protein>
    <submittedName>
        <fullName evidence="1">Uncharacterized protein</fullName>
    </submittedName>
</protein>
<proteinExistence type="predicted"/>